<feature type="domain" description="Mur ligase C-terminal" evidence="12">
    <location>
        <begin position="322"/>
        <end position="435"/>
    </location>
</feature>
<evidence type="ECO:0000259" key="12">
    <source>
        <dbReference type="Pfam" id="PF02875"/>
    </source>
</evidence>
<accession>A0ABW6ZJS1</accession>
<feature type="domain" description="Mur ligase central" evidence="13">
    <location>
        <begin position="119"/>
        <end position="300"/>
    </location>
</feature>
<dbReference type="SUPFAM" id="SSF53244">
    <property type="entry name" value="MurD-like peptide ligases, peptide-binding domain"/>
    <property type="match status" value="1"/>
</dbReference>
<evidence type="ECO:0000256" key="2">
    <source>
        <dbReference type="ARBA" id="ARBA00004752"/>
    </source>
</evidence>
<dbReference type="SUPFAM" id="SSF51735">
    <property type="entry name" value="NAD(P)-binding Rossmann-fold domains"/>
    <property type="match status" value="1"/>
</dbReference>
<dbReference type="InterPro" id="IPR036565">
    <property type="entry name" value="Mur-like_cat_sf"/>
</dbReference>
<dbReference type="NCBIfam" id="TIGR01087">
    <property type="entry name" value="murD"/>
    <property type="match status" value="1"/>
</dbReference>
<dbReference type="RefSeq" id="WP_394009966.1">
    <property type="nucleotide sequence ID" value="NZ_JBAFUR010000005.1"/>
</dbReference>
<sequence>MIPVTVFKDATVALFGLGGSGLATAEALKAGGATVVAYDDSEASRRKAGEAGILVQDLHDIDWTIVQALVLAPGVPLTHPEPHWSVKLAQAAGVEIIGDIELFCRERQAIARRSPFVAITGTNGKSTTTALITHILRVAGRDVQMGGNIGTAILSLAPPKPGRVHVVECSSYQIDLAPGLDPSVGVMLNITPDHLDRHGTIENYAAVKERLVTGVEQTGTAVVGVDDDFSAAMADRAERAGKHVVRISVRRPLPDGIWREGETLVVSEGGAEVFRLPLGGVGSLRGAHNAQNAAAAYAACRALGVAPEVITVAMKRFPGLAHRMEEVGNKGKVLFVNDSKATNADAAERALTSFTDIFWIAGGKPKAGGIAPLAPFFDRVAKAYLIGEAAQDFAATLADKVPHEIVGTLDKAVEAAARDAEASGRGDAVVLLSPACASFDQYPNFEVRGDAFRTLVQALPGIQARTQSTTPVAQKEPPKGGGHPHGNPHGNPHGGGHPHGAGGHPGGHPGKGHP</sequence>
<gene>
    <name evidence="9 14" type="primary">murD</name>
    <name evidence="14" type="ORF">V5F30_17840</name>
</gene>
<dbReference type="InterPro" id="IPR018109">
    <property type="entry name" value="Folylpolyglutamate_synth_CS"/>
</dbReference>
<evidence type="ECO:0000259" key="13">
    <source>
        <dbReference type="Pfam" id="PF08245"/>
    </source>
</evidence>
<keyword evidence="15" id="KW-1185">Reference proteome</keyword>
<comment type="catalytic activity">
    <reaction evidence="9 10">
        <text>UDP-N-acetyl-alpha-D-muramoyl-L-alanine + D-glutamate + ATP = UDP-N-acetyl-alpha-D-muramoyl-L-alanyl-D-glutamate + ADP + phosphate + H(+)</text>
        <dbReference type="Rhea" id="RHEA:16429"/>
        <dbReference type="ChEBI" id="CHEBI:15378"/>
        <dbReference type="ChEBI" id="CHEBI:29986"/>
        <dbReference type="ChEBI" id="CHEBI:30616"/>
        <dbReference type="ChEBI" id="CHEBI:43474"/>
        <dbReference type="ChEBI" id="CHEBI:83898"/>
        <dbReference type="ChEBI" id="CHEBI:83900"/>
        <dbReference type="ChEBI" id="CHEBI:456216"/>
        <dbReference type="EC" id="6.3.2.9"/>
    </reaction>
</comment>
<evidence type="ECO:0000256" key="11">
    <source>
        <dbReference type="SAM" id="MobiDB-lite"/>
    </source>
</evidence>
<comment type="function">
    <text evidence="9 10">Cell wall formation. Catalyzes the addition of glutamate to the nucleotide precursor UDP-N-acetylmuramoyl-L-alanine (UMA).</text>
</comment>
<evidence type="ECO:0000256" key="7">
    <source>
        <dbReference type="ARBA" id="ARBA00022840"/>
    </source>
</evidence>
<evidence type="ECO:0000256" key="1">
    <source>
        <dbReference type="ARBA" id="ARBA00004496"/>
    </source>
</evidence>
<dbReference type="EC" id="6.3.2.9" evidence="9 10"/>
<keyword evidence="5 9" id="KW-0132">Cell division</keyword>
<dbReference type="EMBL" id="JBAFUR010000005">
    <property type="protein sequence ID" value="MFG1254078.1"/>
    <property type="molecule type" value="Genomic_DNA"/>
</dbReference>
<evidence type="ECO:0000256" key="5">
    <source>
        <dbReference type="ARBA" id="ARBA00022618"/>
    </source>
</evidence>
<evidence type="ECO:0000313" key="14">
    <source>
        <dbReference type="EMBL" id="MFG1254078.1"/>
    </source>
</evidence>
<evidence type="ECO:0000256" key="8">
    <source>
        <dbReference type="ARBA" id="ARBA00023306"/>
    </source>
</evidence>
<reference evidence="14 15" key="1">
    <citation type="submission" date="2024-02" db="EMBL/GenBank/DDBJ databases">
        <title>Expansion and revision of Xanthobacter and proposal of Roseixanthobacter gen. nov.</title>
        <authorList>
            <person name="Soltysiak M.P.M."/>
            <person name="Jalihal A."/>
            <person name="Ory A."/>
            <person name="Chrisophersen C."/>
            <person name="Lee A.D."/>
            <person name="Boulton J."/>
            <person name="Springer M."/>
        </authorList>
    </citation>
    <scope>NUCLEOTIDE SEQUENCE [LARGE SCALE GENOMIC DNA]</scope>
    <source>
        <strain evidence="14 15">CB5</strain>
    </source>
</reference>
<comment type="subcellular location">
    <subcellularLocation>
        <location evidence="1 9 10">Cytoplasm</location>
    </subcellularLocation>
</comment>
<feature type="region of interest" description="Disordered" evidence="11">
    <location>
        <begin position="462"/>
        <end position="514"/>
    </location>
</feature>
<proteinExistence type="inferred from homology"/>
<dbReference type="Proteomes" id="UP001604043">
    <property type="component" value="Unassembled WGS sequence"/>
</dbReference>
<evidence type="ECO:0000256" key="9">
    <source>
        <dbReference type="HAMAP-Rule" id="MF_00639"/>
    </source>
</evidence>
<keyword evidence="7 9" id="KW-0067">ATP-binding</keyword>
<keyword evidence="3 9" id="KW-0963">Cytoplasm</keyword>
<dbReference type="Pfam" id="PF08245">
    <property type="entry name" value="Mur_ligase_M"/>
    <property type="match status" value="1"/>
</dbReference>
<dbReference type="InterPro" id="IPR036615">
    <property type="entry name" value="Mur_ligase_C_dom_sf"/>
</dbReference>
<protein>
    <recommendedName>
        <fullName evidence="9 10">UDP-N-acetylmuramoylalanine--D-glutamate ligase</fullName>
        <ecNumber evidence="9 10">6.3.2.9</ecNumber>
    </recommendedName>
    <alternativeName>
        <fullName evidence="9">D-glutamic acid-adding enzyme</fullName>
    </alternativeName>
    <alternativeName>
        <fullName evidence="9">UDP-N-acetylmuramoyl-L-alanyl-D-glutamate synthetase</fullName>
    </alternativeName>
</protein>
<dbReference type="InterPro" id="IPR036291">
    <property type="entry name" value="NAD(P)-bd_dom_sf"/>
</dbReference>
<name>A0ABW6ZJS1_9HYPH</name>
<comment type="caution">
    <text evidence="14">The sequence shown here is derived from an EMBL/GenBank/DDBJ whole genome shotgun (WGS) entry which is preliminary data.</text>
</comment>
<dbReference type="PROSITE" id="PS01011">
    <property type="entry name" value="FOLYLPOLYGLU_SYNT_1"/>
    <property type="match status" value="1"/>
</dbReference>
<evidence type="ECO:0000256" key="10">
    <source>
        <dbReference type="RuleBase" id="RU003664"/>
    </source>
</evidence>
<dbReference type="InterPro" id="IPR004101">
    <property type="entry name" value="Mur_ligase_C"/>
</dbReference>
<evidence type="ECO:0000256" key="6">
    <source>
        <dbReference type="ARBA" id="ARBA00022741"/>
    </source>
</evidence>
<dbReference type="PANTHER" id="PTHR43692">
    <property type="entry name" value="UDP-N-ACETYLMURAMOYLALANINE--D-GLUTAMATE LIGASE"/>
    <property type="match status" value="1"/>
</dbReference>
<comment type="similarity">
    <text evidence="9">Belongs to the MurCDEF family.</text>
</comment>
<dbReference type="Gene3D" id="3.40.50.720">
    <property type="entry name" value="NAD(P)-binding Rossmann-like Domain"/>
    <property type="match status" value="1"/>
</dbReference>
<comment type="pathway">
    <text evidence="2 9 10">Cell wall biogenesis; peptidoglycan biosynthesis.</text>
</comment>
<dbReference type="PANTHER" id="PTHR43692:SF1">
    <property type="entry name" value="UDP-N-ACETYLMURAMOYLALANINE--D-GLUTAMATE LIGASE"/>
    <property type="match status" value="1"/>
</dbReference>
<dbReference type="GO" id="GO:0008764">
    <property type="term" value="F:UDP-N-acetylmuramoylalanine-D-glutamate ligase activity"/>
    <property type="evidence" value="ECO:0007669"/>
    <property type="project" value="UniProtKB-EC"/>
</dbReference>
<feature type="binding site" evidence="9">
    <location>
        <begin position="121"/>
        <end position="127"/>
    </location>
    <ligand>
        <name>ATP</name>
        <dbReference type="ChEBI" id="CHEBI:30616"/>
    </ligand>
</feature>
<evidence type="ECO:0000256" key="3">
    <source>
        <dbReference type="ARBA" id="ARBA00022490"/>
    </source>
</evidence>
<dbReference type="Gene3D" id="3.90.190.20">
    <property type="entry name" value="Mur ligase, C-terminal domain"/>
    <property type="match status" value="1"/>
</dbReference>
<keyword evidence="9 10" id="KW-0573">Peptidoglycan synthesis</keyword>
<evidence type="ECO:0000256" key="4">
    <source>
        <dbReference type="ARBA" id="ARBA00022598"/>
    </source>
</evidence>
<keyword evidence="8 9" id="KW-0131">Cell cycle</keyword>
<dbReference type="SUPFAM" id="SSF53623">
    <property type="entry name" value="MurD-like peptide ligases, catalytic domain"/>
    <property type="match status" value="1"/>
</dbReference>
<organism evidence="14 15">
    <name type="scientific">Xanthobacter aminoxidans</name>
    <dbReference type="NCBI Taxonomy" id="186280"/>
    <lineage>
        <taxon>Bacteria</taxon>
        <taxon>Pseudomonadati</taxon>
        <taxon>Pseudomonadota</taxon>
        <taxon>Alphaproteobacteria</taxon>
        <taxon>Hyphomicrobiales</taxon>
        <taxon>Xanthobacteraceae</taxon>
        <taxon>Xanthobacter</taxon>
    </lineage>
</organism>
<keyword evidence="6 9" id="KW-0547">Nucleotide-binding</keyword>
<dbReference type="HAMAP" id="MF_00639">
    <property type="entry name" value="MurD"/>
    <property type="match status" value="1"/>
</dbReference>
<keyword evidence="9 10" id="KW-0961">Cell wall biogenesis/degradation</keyword>
<dbReference type="InterPro" id="IPR013221">
    <property type="entry name" value="Mur_ligase_cen"/>
</dbReference>
<feature type="compositionally biased region" description="Gly residues" evidence="11">
    <location>
        <begin position="492"/>
        <end position="514"/>
    </location>
</feature>
<dbReference type="Gene3D" id="3.40.1190.10">
    <property type="entry name" value="Mur-like, catalytic domain"/>
    <property type="match status" value="1"/>
</dbReference>
<dbReference type="Pfam" id="PF02875">
    <property type="entry name" value="Mur_ligase_C"/>
    <property type="match status" value="1"/>
</dbReference>
<keyword evidence="4 9" id="KW-0436">Ligase</keyword>
<keyword evidence="9 10" id="KW-0133">Cell shape</keyword>
<evidence type="ECO:0000313" key="15">
    <source>
        <dbReference type="Proteomes" id="UP001604043"/>
    </source>
</evidence>
<dbReference type="InterPro" id="IPR005762">
    <property type="entry name" value="MurD"/>
</dbReference>